<sequence length="87" mass="9718">MSFWLFISSSMNPVSSAIVELRGALFPQKIPRFSSTTNIETEFEVWNVMLSEEQARSRCLCSIKVSRCSCKDGSSWGVSSTSEATRN</sequence>
<protein>
    <submittedName>
        <fullName evidence="1">Uncharacterized protein</fullName>
    </submittedName>
</protein>
<keyword evidence="2" id="KW-1185">Reference proteome</keyword>
<evidence type="ECO:0000313" key="2">
    <source>
        <dbReference type="Proteomes" id="UP001150217"/>
    </source>
</evidence>
<comment type="caution">
    <text evidence="1">The sequence shown here is derived from an EMBL/GenBank/DDBJ whole genome shotgun (WGS) entry which is preliminary data.</text>
</comment>
<dbReference type="EMBL" id="JANVFT010000079">
    <property type="protein sequence ID" value="KAJ4473920.1"/>
    <property type="molecule type" value="Genomic_DNA"/>
</dbReference>
<evidence type="ECO:0000313" key="1">
    <source>
        <dbReference type="EMBL" id="KAJ4473920.1"/>
    </source>
</evidence>
<dbReference type="Proteomes" id="UP001150217">
    <property type="component" value="Unassembled WGS sequence"/>
</dbReference>
<proteinExistence type="predicted"/>
<accession>A0ABQ8V586</accession>
<gene>
    <name evidence="1" type="ORF">C8R41DRAFT_848610</name>
</gene>
<name>A0ABQ8V586_9AGAR</name>
<organism evidence="1 2">
    <name type="scientific">Lentinula lateritia</name>
    <dbReference type="NCBI Taxonomy" id="40482"/>
    <lineage>
        <taxon>Eukaryota</taxon>
        <taxon>Fungi</taxon>
        <taxon>Dikarya</taxon>
        <taxon>Basidiomycota</taxon>
        <taxon>Agaricomycotina</taxon>
        <taxon>Agaricomycetes</taxon>
        <taxon>Agaricomycetidae</taxon>
        <taxon>Agaricales</taxon>
        <taxon>Marasmiineae</taxon>
        <taxon>Omphalotaceae</taxon>
        <taxon>Lentinula</taxon>
    </lineage>
</organism>
<reference evidence="1" key="1">
    <citation type="submission" date="2022-08" db="EMBL/GenBank/DDBJ databases">
        <title>A Global Phylogenomic Analysis of the Shiitake Genus Lentinula.</title>
        <authorList>
            <consortium name="DOE Joint Genome Institute"/>
            <person name="Sierra-Patev S."/>
            <person name="Min B."/>
            <person name="Naranjo-Ortiz M."/>
            <person name="Looney B."/>
            <person name="Konkel Z."/>
            <person name="Slot J.C."/>
            <person name="Sakamoto Y."/>
            <person name="Steenwyk J.L."/>
            <person name="Rokas A."/>
            <person name="Carro J."/>
            <person name="Camarero S."/>
            <person name="Ferreira P."/>
            <person name="Molpeceres G."/>
            <person name="Ruiz-Duenas F.J."/>
            <person name="Serrano A."/>
            <person name="Henrissat B."/>
            <person name="Drula E."/>
            <person name="Hughes K.W."/>
            <person name="Mata J.L."/>
            <person name="Ishikawa N.K."/>
            <person name="Vargas-Isla R."/>
            <person name="Ushijima S."/>
            <person name="Smith C.A."/>
            <person name="Ahrendt S."/>
            <person name="Andreopoulos W."/>
            <person name="He G."/>
            <person name="Labutti K."/>
            <person name="Lipzen A."/>
            <person name="Ng V."/>
            <person name="Riley R."/>
            <person name="Sandor L."/>
            <person name="Barry K."/>
            <person name="Martinez A.T."/>
            <person name="Xiao Y."/>
            <person name="Gibbons J.G."/>
            <person name="Terashima K."/>
            <person name="Grigoriev I.V."/>
            <person name="Hibbett D.S."/>
        </authorList>
    </citation>
    <scope>NUCLEOTIDE SEQUENCE</scope>
    <source>
        <strain evidence="1">RHP3577 ss4</strain>
    </source>
</reference>